<feature type="chain" id="PRO_5045324662" evidence="1">
    <location>
        <begin position="21"/>
        <end position="66"/>
    </location>
</feature>
<keyword evidence="3" id="KW-1185">Reference proteome</keyword>
<protein>
    <submittedName>
        <fullName evidence="2">Uncharacterized protein</fullName>
    </submittedName>
</protein>
<dbReference type="EMBL" id="JAJVDC020000072">
    <property type="protein sequence ID" value="KAL1627526.1"/>
    <property type="molecule type" value="Genomic_DNA"/>
</dbReference>
<keyword evidence="1" id="KW-0732">Signal</keyword>
<gene>
    <name evidence="2" type="ORF">SLS56_006350</name>
</gene>
<proteinExistence type="predicted"/>
<evidence type="ECO:0000256" key="1">
    <source>
        <dbReference type="SAM" id="SignalP"/>
    </source>
</evidence>
<sequence length="66" mass="7251">MKVIALATTIFVALAAATAGSEKRQETQADPCPGLRYWKEQGPCWGAVGDEFYWKEEGPCWGYIGP</sequence>
<evidence type="ECO:0000313" key="3">
    <source>
        <dbReference type="Proteomes" id="UP001521116"/>
    </source>
</evidence>
<feature type="signal peptide" evidence="1">
    <location>
        <begin position="1"/>
        <end position="20"/>
    </location>
</feature>
<evidence type="ECO:0000313" key="2">
    <source>
        <dbReference type="EMBL" id="KAL1627526.1"/>
    </source>
</evidence>
<accession>A0ABR3SRU7</accession>
<organism evidence="2 3">
    <name type="scientific">Neofusicoccum ribis</name>
    <dbReference type="NCBI Taxonomy" id="45134"/>
    <lineage>
        <taxon>Eukaryota</taxon>
        <taxon>Fungi</taxon>
        <taxon>Dikarya</taxon>
        <taxon>Ascomycota</taxon>
        <taxon>Pezizomycotina</taxon>
        <taxon>Dothideomycetes</taxon>
        <taxon>Dothideomycetes incertae sedis</taxon>
        <taxon>Botryosphaeriales</taxon>
        <taxon>Botryosphaeriaceae</taxon>
        <taxon>Neofusicoccum</taxon>
    </lineage>
</organism>
<reference evidence="2 3" key="1">
    <citation type="submission" date="2024-02" db="EMBL/GenBank/DDBJ databases">
        <title>De novo assembly and annotation of 12 fungi associated with fruit tree decline syndrome in Ontario, Canada.</title>
        <authorList>
            <person name="Sulman M."/>
            <person name="Ellouze W."/>
            <person name="Ilyukhin E."/>
        </authorList>
    </citation>
    <scope>NUCLEOTIDE SEQUENCE [LARGE SCALE GENOMIC DNA]</scope>
    <source>
        <strain evidence="2 3">M1-105</strain>
    </source>
</reference>
<dbReference type="Proteomes" id="UP001521116">
    <property type="component" value="Unassembled WGS sequence"/>
</dbReference>
<name>A0ABR3SRU7_9PEZI</name>
<comment type="caution">
    <text evidence="2">The sequence shown here is derived from an EMBL/GenBank/DDBJ whole genome shotgun (WGS) entry which is preliminary data.</text>
</comment>